<evidence type="ECO:0000256" key="7">
    <source>
        <dbReference type="ARBA" id="ARBA00023180"/>
    </source>
</evidence>
<dbReference type="Pfam" id="PF00019">
    <property type="entry name" value="TGF_beta"/>
    <property type="match status" value="1"/>
</dbReference>
<keyword evidence="7" id="KW-0325">Glycoprotein</keyword>
<sequence>MYSPGCAMESLETFKLSLTPSLVTFSIHAVNYNLPQLAIALESESETKRVWTADLWRLVWRFCAAVNPTATQSVQKSFWNVLECSPSSHWVVQSSRVVVTKIPLDCLSDRQHDGILQPIQSNNRVPWLAVTYCLQNVRVDTPSVGDKQFPLNCIKDSNQICSTQISPRRRLLSVIKSIVTVERTRSLDPIPRVLEGKNGSSTSTPFTFSTKAVQKISLPVPRPHRTCKTLCLLLFHWSLLFWCIGAYHVDNTNQSSTENKYTFSTSTSPSTSPVLYSDLVIPLWNRLEQTELAGRNDRPIRGSATHAETEFTHHTPNYMYRLHARHMRDWQDFSQYEESHVKHPLYSSGQSDPFATFSSVSGDRLGTVTAIRHHKHVETVENTLNDLSSTLGRIDRSEFPDISKHRTREHRLFFRLAEMPESEQLLAASIRLRYVPAHSRNTSLSTVGSSKTWCNISFENHQWPIIVWLHYDGRRQRSPDLDLRTIGSFEPDNTECGHSSQMENTTLLHLPSGWFNIPLSQPVLEVLQRVNHDKGVEGDRYIAISVRSLTSKLHLDRTETEVLKWTRSKLSDTLESNWIHEAPHLITYHRDPLLVEQVKRNRRSVDSQQESLTTSSLPSSSTPITKVQNRSTFVKRYRKLQQLLRTGLHLSGQKRRARRRAFYPRRQSRDSHSQWEDNSGSQSTSNYRYYKSAPVGAGQKSGGRHKVSNTGFQENDASRTAHRYTYDDDDDDLDSRDSSVNYLDNHCQRRELIIDFAAVGWAGWVIAPRSYNARYCSGHCPFPLSAHYNTTNHAVLLQLVHLLDAARVPGPCCVPNELSSQSLLYQNQNGDVALSVYQDMVVESCACR</sequence>
<dbReference type="InterPro" id="IPR015615">
    <property type="entry name" value="TGF-beta-rel"/>
</dbReference>
<dbReference type="SMART" id="SM00204">
    <property type="entry name" value="TGFB"/>
    <property type="match status" value="1"/>
</dbReference>
<feature type="region of interest" description="Disordered" evidence="9">
    <location>
        <begin position="648"/>
        <end position="730"/>
    </location>
</feature>
<feature type="compositionally biased region" description="Basic residues" evidence="9">
    <location>
        <begin position="652"/>
        <end position="663"/>
    </location>
</feature>
<dbReference type="AlphaFoldDB" id="A0A8J4T449"/>
<evidence type="ECO:0000313" key="11">
    <source>
        <dbReference type="EMBL" id="KAF5405296.1"/>
    </source>
</evidence>
<dbReference type="InterPro" id="IPR017948">
    <property type="entry name" value="TGFb_CS"/>
</dbReference>
<dbReference type="OrthoDB" id="5987191at2759"/>
<evidence type="ECO:0000256" key="9">
    <source>
        <dbReference type="SAM" id="MobiDB-lite"/>
    </source>
</evidence>
<dbReference type="EMBL" id="LUCH01000381">
    <property type="protein sequence ID" value="KAF5405296.1"/>
    <property type="molecule type" value="Genomic_DNA"/>
</dbReference>
<dbReference type="InterPro" id="IPR001839">
    <property type="entry name" value="TGF-b_C"/>
</dbReference>
<evidence type="ECO:0000259" key="10">
    <source>
        <dbReference type="PROSITE" id="PS51362"/>
    </source>
</evidence>
<name>A0A8J4T449_9TREM</name>
<evidence type="ECO:0000256" key="8">
    <source>
        <dbReference type="RuleBase" id="RU000354"/>
    </source>
</evidence>
<dbReference type="PROSITE" id="PS51362">
    <property type="entry name" value="TGF_BETA_2"/>
    <property type="match status" value="1"/>
</dbReference>
<feature type="compositionally biased region" description="Polar residues" evidence="9">
    <location>
        <begin position="676"/>
        <end position="687"/>
    </location>
</feature>
<evidence type="ECO:0000256" key="2">
    <source>
        <dbReference type="ARBA" id="ARBA00006656"/>
    </source>
</evidence>
<keyword evidence="3" id="KW-0964">Secreted</keyword>
<dbReference type="PANTHER" id="PTHR11848:SF263">
    <property type="entry name" value="PROTEIN DECAPENTAPLEGIC"/>
    <property type="match status" value="1"/>
</dbReference>
<evidence type="ECO:0000256" key="3">
    <source>
        <dbReference type="ARBA" id="ARBA00022525"/>
    </source>
</evidence>
<dbReference type="GO" id="GO:0005615">
    <property type="term" value="C:extracellular space"/>
    <property type="evidence" value="ECO:0007669"/>
    <property type="project" value="TreeGrafter"/>
</dbReference>
<dbReference type="Gene3D" id="2.10.90.10">
    <property type="entry name" value="Cystine-knot cytokines"/>
    <property type="match status" value="1"/>
</dbReference>
<dbReference type="InterPro" id="IPR029034">
    <property type="entry name" value="Cystine-knot_cytokine"/>
</dbReference>
<proteinExistence type="inferred from homology"/>
<evidence type="ECO:0000256" key="1">
    <source>
        <dbReference type="ARBA" id="ARBA00004613"/>
    </source>
</evidence>
<evidence type="ECO:0000256" key="5">
    <source>
        <dbReference type="ARBA" id="ARBA00023030"/>
    </source>
</evidence>
<comment type="caution">
    <text evidence="11">The sequence shown here is derived from an EMBL/GenBank/DDBJ whole genome shotgun (WGS) entry which is preliminary data.</text>
</comment>
<comment type="subcellular location">
    <subcellularLocation>
        <location evidence="1">Secreted</location>
    </subcellularLocation>
</comment>
<accession>A0A8J4T449</accession>
<evidence type="ECO:0000256" key="6">
    <source>
        <dbReference type="ARBA" id="ARBA00023157"/>
    </source>
</evidence>
<feature type="domain" description="TGF-beta family profile" evidence="10">
    <location>
        <begin position="733"/>
        <end position="848"/>
    </location>
</feature>
<keyword evidence="12" id="KW-1185">Reference proteome</keyword>
<comment type="similarity">
    <text evidence="2 8">Belongs to the TGF-beta family.</text>
</comment>
<gene>
    <name evidence="11" type="ORF">PHET_01245</name>
</gene>
<dbReference type="PANTHER" id="PTHR11848">
    <property type="entry name" value="TGF-BETA FAMILY"/>
    <property type="match status" value="1"/>
</dbReference>
<feature type="region of interest" description="Disordered" evidence="9">
    <location>
        <begin position="601"/>
        <end position="630"/>
    </location>
</feature>
<organism evidence="11 12">
    <name type="scientific">Paragonimus heterotremus</name>
    <dbReference type="NCBI Taxonomy" id="100268"/>
    <lineage>
        <taxon>Eukaryota</taxon>
        <taxon>Metazoa</taxon>
        <taxon>Spiralia</taxon>
        <taxon>Lophotrochozoa</taxon>
        <taxon>Platyhelminthes</taxon>
        <taxon>Trematoda</taxon>
        <taxon>Digenea</taxon>
        <taxon>Plagiorchiida</taxon>
        <taxon>Troglotremata</taxon>
        <taxon>Troglotrematidae</taxon>
        <taxon>Paragonimus</taxon>
    </lineage>
</organism>
<protein>
    <recommendedName>
        <fullName evidence="10">TGF-beta family profile domain-containing protein</fullName>
    </recommendedName>
</protein>
<dbReference type="SUPFAM" id="SSF57501">
    <property type="entry name" value="Cystine-knot cytokines"/>
    <property type="match status" value="1"/>
</dbReference>
<dbReference type="CDD" id="cd13761">
    <property type="entry name" value="TGF_beta_BMP5_like"/>
    <property type="match status" value="1"/>
</dbReference>
<dbReference type="PROSITE" id="PS00250">
    <property type="entry name" value="TGF_BETA_1"/>
    <property type="match status" value="1"/>
</dbReference>
<reference evidence="11" key="1">
    <citation type="submission" date="2019-05" db="EMBL/GenBank/DDBJ databases">
        <title>Annotation for the trematode Paragonimus heterotremus.</title>
        <authorList>
            <person name="Choi Y.-J."/>
        </authorList>
    </citation>
    <scope>NUCLEOTIDE SEQUENCE</scope>
    <source>
        <strain evidence="11">LC</strain>
    </source>
</reference>
<dbReference type="Proteomes" id="UP000748531">
    <property type="component" value="Unassembled WGS sequence"/>
</dbReference>
<keyword evidence="5 8" id="KW-0339">Growth factor</keyword>
<evidence type="ECO:0000256" key="4">
    <source>
        <dbReference type="ARBA" id="ARBA00022729"/>
    </source>
</evidence>
<keyword evidence="6" id="KW-1015">Disulfide bond</keyword>
<dbReference type="GO" id="GO:0005125">
    <property type="term" value="F:cytokine activity"/>
    <property type="evidence" value="ECO:0007669"/>
    <property type="project" value="TreeGrafter"/>
</dbReference>
<evidence type="ECO:0000313" key="12">
    <source>
        <dbReference type="Proteomes" id="UP000748531"/>
    </source>
</evidence>
<dbReference type="GO" id="GO:0008083">
    <property type="term" value="F:growth factor activity"/>
    <property type="evidence" value="ECO:0007669"/>
    <property type="project" value="UniProtKB-KW"/>
</dbReference>
<feature type="compositionally biased region" description="Low complexity" evidence="9">
    <location>
        <begin position="611"/>
        <end position="623"/>
    </location>
</feature>
<dbReference type="FunFam" id="2.10.90.10:FF:000001">
    <property type="entry name" value="Bone morphogenetic protein 4"/>
    <property type="match status" value="1"/>
</dbReference>
<keyword evidence="4" id="KW-0732">Signal</keyword>